<dbReference type="SUPFAM" id="SSF53098">
    <property type="entry name" value="Ribonuclease H-like"/>
    <property type="match status" value="1"/>
</dbReference>
<evidence type="ECO:0000313" key="7">
    <source>
        <dbReference type="Proteomes" id="UP000499080"/>
    </source>
</evidence>
<dbReference type="GO" id="GO:0005886">
    <property type="term" value="C:plasma membrane"/>
    <property type="evidence" value="ECO:0007669"/>
    <property type="project" value="TreeGrafter"/>
</dbReference>
<reference evidence="6 7" key="1">
    <citation type="journal article" date="2019" name="Sci. Rep.">
        <title>Orb-weaving spider Araneus ventricosus genome elucidates the spidroin gene catalogue.</title>
        <authorList>
            <person name="Kono N."/>
            <person name="Nakamura H."/>
            <person name="Ohtoshi R."/>
            <person name="Moran D.A.P."/>
            <person name="Shinohara A."/>
            <person name="Yoshida Y."/>
            <person name="Fujiwara M."/>
            <person name="Mori M."/>
            <person name="Tomita M."/>
            <person name="Arakawa K."/>
        </authorList>
    </citation>
    <scope>NUCLEOTIDE SEQUENCE [LARGE SCALE GENOMIC DNA]</scope>
</reference>
<feature type="compositionally biased region" description="Polar residues" evidence="4">
    <location>
        <begin position="192"/>
        <end position="202"/>
    </location>
</feature>
<dbReference type="InterPro" id="IPR011990">
    <property type="entry name" value="TPR-like_helical_dom_sf"/>
</dbReference>
<evidence type="ECO:0000256" key="1">
    <source>
        <dbReference type="ARBA" id="ARBA00002550"/>
    </source>
</evidence>
<dbReference type="InterPro" id="IPR019734">
    <property type="entry name" value="TPR_rpt"/>
</dbReference>
<dbReference type="Pfam" id="PF19440">
    <property type="entry name" value="TTC7_N"/>
    <property type="match status" value="1"/>
</dbReference>
<dbReference type="OrthoDB" id="29013at2759"/>
<feature type="domain" description="RNase H type-1" evidence="5">
    <location>
        <begin position="1"/>
        <end position="71"/>
    </location>
</feature>
<evidence type="ECO:0000256" key="4">
    <source>
        <dbReference type="SAM" id="MobiDB-lite"/>
    </source>
</evidence>
<comment type="function">
    <text evidence="1">Involved in endocytosis.</text>
</comment>
<dbReference type="Gene3D" id="1.25.40.10">
    <property type="entry name" value="Tetratricopeptide repeat domain"/>
    <property type="match status" value="2"/>
</dbReference>
<gene>
    <name evidence="6" type="primary">Ttc7b_1</name>
    <name evidence="6" type="ORF">AVEN_88390_2</name>
</gene>
<dbReference type="PROSITE" id="PS50005">
    <property type="entry name" value="TPR"/>
    <property type="match status" value="1"/>
</dbReference>
<dbReference type="PANTHER" id="PTHR23083">
    <property type="entry name" value="TETRATRICOPEPTIDE REPEAT PROTEIN, TPR"/>
    <property type="match status" value="1"/>
</dbReference>
<dbReference type="InterPro" id="IPR045819">
    <property type="entry name" value="TTC7_N"/>
</dbReference>
<dbReference type="AlphaFoldDB" id="A0A4Y2GFW7"/>
<dbReference type="PROSITE" id="PS50879">
    <property type="entry name" value="RNASE_H_1"/>
    <property type="match status" value="1"/>
</dbReference>
<dbReference type="PANTHER" id="PTHR23083:SF464">
    <property type="entry name" value="TETRATRICOPEPTIDE REPEAT DOMAIN 7, ISOFORM A"/>
    <property type="match status" value="1"/>
</dbReference>
<proteinExistence type="inferred from homology"/>
<keyword evidence="3" id="KW-0802">TPR repeat</keyword>
<dbReference type="InterPro" id="IPR012337">
    <property type="entry name" value="RNaseH-like_sf"/>
</dbReference>
<evidence type="ECO:0000256" key="3">
    <source>
        <dbReference type="PROSITE-ProRule" id="PRU00339"/>
    </source>
</evidence>
<dbReference type="GO" id="GO:0072659">
    <property type="term" value="P:protein localization to plasma membrane"/>
    <property type="evidence" value="ECO:0007669"/>
    <property type="project" value="TreeGrafter"/>
</dbReference>
<sequence>MGKYAIYTDSLSVLQALNSLHCKSHPLLFSELDLYEKLISQGFSLVFCWVPSHVGIIGNEQADSNAHSATYFLHEPVAVCDLKKYIKSCLQMKLQRHWDQEINNKLHSIKPIIENLSEEVNCERGTIPTRLRIGHTRFTHRHLLLGLCLEKIPLSTTSKFKTAEREEQILQALVKAGDLALRYLQEMERTQGNTGGTIPQLMSGNNPPSSGSPLPPNTEYRIGPILETALQRAPILYIKNNKLSNAIEQYRKVLSSVETSSTQSLRQIMARQLAEVLLRGVSEKNYVNFGFKREGKNPESPWKPKKYMGPNLFVPKDENEEILLLLFISEAMAVRNAVLDLSPEFQEARIHSYNNVTAVYDLLTITLCRRSQCNILVDSFERAMKFSFEKQHVWMQFALSLISSGKYARAYLVLHEVSRLAPDNSLPCLLAARICYDHLDLPEKGLRMAEKALEREIAHPQNLLARCHVAVGLGHEMMSAIARTQNDRQDLRKKAFEAFSRASSVDPNDHLPEFFMALHYAQARQLPEAVLHAKMALHLRPDHIHSLHLLVLLLSAQKQHTEALQLIEAALEEYPDNFNLLCTKVHLEEYCIGVETALLTSKQMLQLWKKVYENKLNAETMGPGMMRVASESRSVFQIYSSEFSDGDSVHAQPEKKSLVHLNGLNTNPSELGFYVWLAGNEFGSPAGNSGNAAARMEQALSEVASSISGFQPKPGPQYVWLLQLHIWLLIVELYLRQGQLKEAEASIMEANALFPLSHQLMVMKGRVHECRHEYEEAKLCFQNAVAVNPFHVKALQHLSMVHHNLGNSRLAEKLLRDAVTIDPMSHQSWFNMGKVLQDMGDYETATECIATAIELEASCPILPFSNIPRTFE</sequence>
<dbReference type="InterPro" id="IPR051722">
    <property type="entry name" value="Endocytosis_PI4K-reg_protein"/>
</dbReference>
<feature type="region of interest" description="Disordered" evidence="4">
    <location>
        <begin position="192"/>
        <end position="214"/>
    </location>
</feature>
<dbReference type="CDD" id="cd09276">
    <property type="entry name" value="Rnase_HI_RT_non_LTR"/>
    <property type="match status" value="1"/>
</dbReference>
<protein>
    <submittedName>
        <fullName evidence="6">Tetratricopeptide repeat protein 7B</fullName>
    </submittedName>
</protein>
<comment type="similarity">
    <text evidence="2">Belongs to the YPP1 family.</text>
</comment>
<dbReference type="InterPro" id="IPR002156">
    <property type="entry name" value="RNaseH_domain"/>
</dbReference>
<accession>A0A4Y2GFW7</accession>
<evidence type="ECO:0000259" key="5">
    <source>
        <dbReference type="PROSITE" id="PS50879"/>
    </source>
</evidence>
<evidence type="ECO:0000313" key="6">
    <source>
        <dbReference type="EMBL" id="GBM52500.1"/>
    </source>
</evidence>
<dbReference type="GO" id="GO:0046854">
    <property type="term" value="P:phosphatidylinositol phosphate biosynthetic process"/>
    <property type="evidence" value="ECO:0007669"/>
    <property type="project" value="TreeGrafter"/>
</dbReference>
<feature type="repeat" description="TPR" evidence="3">
    <location>
        <begin position="826"/>
        <end position="859"/>
    </location>
</feature>
<keyword evidence="7" id="KW-1185">Reference proteome</keyword>
<comment type="caution">
    <text evidence="6">The sequence shown here is derived from an EMBL/GenBank/DDBJ whole genome shotgun (WGS) entry which is preliminary data.</text>
</comment>
<dbReference type="GO" id="GO:0003676">
    <property type="term" value="F:nucleic acid binding"/>
    <property type="evidence" value="ECO:0007669"/>
    <property type="project" value="InterPro"/>
</dbReference>
<dbReference type="Proteomes" id="UP000499080">
    <property type="component" value="Unassembled WGS sequence"/>
</dbReference>
<dbReference type="GO" id="GO:0004523">
    <property type="term" value="F:RNA-DNA hybrid ribonuclease activity"/>
    <property type="evidence" value="ECO:0007669"/>
    <property type="project" value="InterPro"/>
</dbReference>
<name>A0A4Y2GFW7_ARAVE</name>
<dbReference type="InterPro" id="IPR036397">
    <property type="entry name" value="RNaseH_sf"/>
</dbReference>
<dbReference type="SMART" id="SM00028">
    <property type="entry name" value="TPR"/>
    <property type="match status" value="8"/>
</dbReference>
<evidence type="ECO:0000256" key="2">
    <source>
        <dbReference type="ARBA" id="ARBA00038251"/>
    </source>
</evidence>
<organism evidence="6 7">
    <name type="scientific">Araneus ventricosus</name>
    <name type="common">Orbweaver spider</name>
    <name type="synonym">Epeira ventricosa</name>
    <dbReference type="NCBI Taxonomy" id="182803"/>
    <lineage>
        <taxon>Eukaryota</taxon>
        <taxon>Metazoa</taxon>
        <taxon>Ecdysozoa</taxon>
        <taxon>Arthropoda</taxon>
        <taxon>Chelicerata</taxon>
        <taxon>Arachnida</taxon>
        <taxon>Araneae</taxon>
        <taxon>Araneomorphae</taxon>
        <taxon>Entelegynae</taxon>
        <taxon>Araneoidea</taxon>
        <taxon>Araneidae</taxon>
        <taxon>Araneus</taxon>
    </lineage>
</organism>
<dbReference type="Pfam" id="PF13432">
    <property type="entry name" value="TPR_16"/>
    <property type="match status" value="1"/>
</dbReference>
<dbReference type="EMBL" id="BGPR01001380">
    <property type="protein sequence ID" value="GBM52500.1"/>
    <property type="molecule type" value="Genomic_DNA"/>
</dbReference>
<feature type="compositionally biased region" description="Low complexity" evidence="4">
    <location>
        <begin position="203"/>
        <end position="212"/>
    </location>
</feature>
<dbReference type="Pfam" id="PF13181">
    <property type="entry name" value="TPR_8"/>
    <property type="match status" value="3"/>
</dbReference>
<dbReference type="SUPFAM" id="SSF48452">
    <property type="entry name" value="TPR-like"/>
    <property type="match status" value="2"/>
</dbReference>
<dbReference type="Gene3D" id="3.30.420.10">
    <property type="entry name" value="Ribonuclease H-like superfamily/Ribonuclease H"/>
    <property type="match status" value="1"/>
</dbReference>